<keyword evidence="5" id="KW-0540">Nuclease</keyword>
<dbReference type="GO" id="GO:0006364">
    <property type="term" value="P:rRNA processing"/>
    <property type="evidence" value="ECO:0007669"/>
    <property type="project" value="UniProtKB-KW"/>
</dbReference>
<comment type="similarity">
    <text evidence="2">Belongs to the REXO4 family.</text>
</comment>
<evidence type="ECO:0000313" key="12">
    <source>
        <dbReference type="EMBL" id="GLC60780.1"/>
    </source>
</evidence>
<feature type="compositionally biased region" description="Low complexity" evidence="10">
    <location>
        <begin position="49"/>
        <end position="65"/>
    </location>
</feature>
<sequence>MAKKGRNGSGGEGSGDKRPNGRLAEAPPAAAAAAAAGKAKAKGTKRLPAEPAAAANGPVANGSGAKRQKVRHEPNGNSVAAAAAAAQYGDGPFRGNAASDADGAPRTTADASKTNNRKAEKQKEQQQQQREKGGDVATASAAAASGDADGGGGAAAAAAATKPVGRRLANSNWEALKPAVAASKRPPPPEHVIKARARKAAAAVAAAGGGAAATAAAAGGRRPGLAGSDTGLTKVLAIDCEMVGVGPRGVQSALARVSIVNSSGAVLLDTFVQPNEKVTDYRTWVSGVRPSDLASGAPYDDVVQKVGDMVKGRVLVGHAIGHDLRALRLEEHPRSLLRDTAKYPGLMKELPGGRKVSASLKDLAATHLGLAIQQGEHSPVDDARAALYLYQKHHREWEAAIKSGQLVPVVGGLGGKKKKAADTGAGGSRKGGARGRSGGKGGKDRGAPGVAGGGVRKKEGRTGQLGKGKAKGKEKGKGKAGGGSGPLWSLEKDPYADL</sequence>
<comment type="caution">
    <text evidence="12">The sequence shown here is derived from an EMBL/GenBank/DDBJ whole genome shotgun (WGS) entry which is preliminary data.</text>
</comment>
<reference evidence="12 13" key="1">
    <citation type="journal article" date="2023" name="Commun. Biol.">
        <title>Reorganization of the ancestral sex-determining regions during the evolution of trioecy in Pleodorina starrii.</title>
        <authorList>
            <person name="Takahashi K."/>
            <person name="Suzuki S."/>
            <person name="Kawai-Toyooka H."/>
            <person name="Yamamoto K."/>
            <person name="Hamaji T."/>
            <person name="Ootsuki R."/>
            <person name="Yamaguchi H."/>
            <person name="Kawachi M."/>
            <person name="Higashiyama T."/>
            <person name="Nozaki H."/>
        </authorList>
    </citation>
    <scope>NUCLEOTIDE SEQUENCE [LARGE SCALE GENOMIC DNA]</scope>
    <source>
        <strain evidence="12 13">NIES-4479</strain>
    </source>
</reference>
<dbReference type="FunFam" id="3.30.420.10:FF:000007">
    <property type="entry name" value="Interferon-stimulated exonuclease gene 20"/>
    <property type="match status" value="1"/>
</dbReference>
<dbReference type="PANTHER" id="PTHR12801:SF45">
    <property type="entry name" value="RNA EXONUCLEASE 4"/>
    <property type="match status" value="1"/>
</dbReference>
<dbReference type="SMART" id="SM00479">
    <property type="entry name" value="EXOIII"/>
    <property type="match status" value="1"/>
</dbReference>
<evidence type="ECO:0000256" key="4">
    <source>
        <dbReference type="ARBA" id="ARBA00022552"/>
    </source>
</evidence>
<dbReference type="CDD" id="cd06144">
    <property type="entry name" value="REX4_like"/>
    <property type="match status" value="1"/>
</dbReference>
<dbReference type="Proteomes" id="UP001165080">
    <property type="component" value="Unassembled WGS sequence"/>
</dbReference>
<dbReference type="Pfam" id="PF00929">
    <property type="entry name" value="RNase_T"/>
    <property type="match status" value="1"/>
</dbReference>
<dbReference type="SUPFAM" id="SSF53098">
    <property type="entry name" value="Ribonuclease H-like"/>
    <property type="match status" value="1"/>
</dbReference>
<dbReference type="EMBL" id="BRXU01000038">
    <property type="protein sequence ID" value="GLC60780.1"/>
    <property type="molecule type" value="Genomic_DNA"/>
</dbReference>
<feature type="region of interest" description="Disordered" evidence="10">
    <location>
        <begin position="414"/>
        <end position="498"/>
    </location>
</feature>
<accession>A0A9W6F9J2</accession>
<feature type="region of interest" description="Disordered" evidence="10">
    <location>
        <begin position="1"/>
        <end position="155"/>
    </location>
</feature>
<dbReference type="InterPro" id="IPR012337">
    <property type="entry name" value="RNaseH-like_sf"/>
</dbReference>
<dbReference type="InterPro" id="IPR013520">
    <property type="entry name" value="Ribonucl_H"/>
</dbReference>
<keyword evidence="13" id="KW-1185">Reference proteome</keyword>
<dbReference type="InterPro" id="IPR047021">
    <property type="entry name" value="REXO1/3/4-like"/>
</dbReference>
<dbReference type="Gene3D" id="3.30.420.10">
    <property type="entry name" value="Ribonuclease H-like superfamily/Ribonuclease H"/>
    <property type="match status" value="1"/>
</dbReference>
<evidence type="ECO:0000256" key="1">
    <source>
        <dbReference type="ARBA" id="ARBA00004123"/>
    </source>
</evidence>
<dbReference type="GO" id="GO:0008408">
    <property type="term" value="F:3'-5' exonuclease activity"/>
    <property type="evidence" value="ECO:0007669"/>
    <property type="project" value="InterPro"/>
</dbReference>
<comment type="function">
    <text evidence="9">Exoribonuclease involved in ribosome biosynthesis. Involved in the processing of ITS1, the internal transcribed spacer localized between the 18S and 5.8S rRNAs.</text>
</comment>
<keyword evidence="6" id="KW-0378">Hydrolase</keyword>
<comment type="subcellular location">
    <subcellularLocation>
        <location evidence="1">Nucleus</location>
    </subcellularLocation>
</comment>
<evidence type="ECO:0000256" key="9">
    <source>
        <dbReference type="ARBA" id="ARBA00025599"/>
    </source>
</evidence>
<dbReference type="GO" id="GO:0005634">
    <property type="term" value="C:nucleus"/>
    <property type="evidence" value="ECO:0007669"/>
    <property type="project" value="UniProtKB-SubCell"/>
</dbReference>
<feature type="compositionally biased region" description="Gly residues" evidence="10">
    <location>
        <begin position="424"/>
        <end position="440"/>
    </location>
</feature>
<keyword evidence="4" id="KW-0698">rRNA processing</keyword>
<proteinExistence type="inferred from homology"/>
<keyword evidence="8" id="KW-0539">Nucleus</keyword>
<evidence type="ECO:0000256" key="5">
    <source>
        <dbReference type="ARBA" id="ARBA00022722"/>
    </source>
</evidence>
<feature type="compositionally biased region" description="Low complexity" evidence="10">
    <location>
        <begin position="137"/>
        <end position="147"/>
    </location>
</feature>
<protein>
    <recommendedName>
        <fullName evidence="3">RNA exonuclease 4</fullName>
    </recommendedName>
</protein>
<dbReference type="GO" id="GO:0003676">
    <property type="term" value="F:nucleic acid binding"/>
    <property type="evidence" value="ECO:0007669"/>
    <property type="project" value="InterPro"/>
</dbReference>
<feature type="domain" description="Exonuclease" evidence="11">
    <location>
        <begin position="234"/>
        <end position="399"/>
    </location>
</feature>
<name>A0A9W6F9J2_9CHLO</name>
<gene>
    <name evidence="12" type="primary">PLEST007868</name>
    <name evidence="12" type="ORF">PLESTB_001669900</name>
</gene>
<dbReference type="PANTHER" id="PTHR12801">
    <property type="entry name" value="RNA EXONUCLEASE REXO1 / RECO3 FAMILY MEMBER-RELATED"/>
    <property type="match status" value="1"/>
</dbReference>
<evidence type="ECO:0000256" key="3">
    <source>
        <dbReference type="ARBA" id="ARBA00016937"/>
    </source>
</evidence>
<evidence type="ECO:0000256" key="6">
    <source>
        <dbReference type="ARBA" id="ARBA00022801"/>
    </source>
</evidence>
<dbReference type="AlphaFoldDB" id="A0A9W6F9J2"/>
<evidence type="ECO:0000256" key="8">
    <source>
        <dbReference type="ARBA" id="ARBA00023242"/>
    </source>
</evidence>
<dbReference type="InterPro" id="IPR036397">
    <property type="entry name" value="RNaseH_sf"/>
</dbReference>
<feature type="compositionally biased region" description="Low complexity" evidence="10">
    <location>
        <begin position="26"/>
        <end position="38"/>
    </location>
</feature>
<evidence type="ECO:0000313" key="13">
    <source>
        <dbReference type="Proteomes" id="UP001165080"/>
    </source>
</evidence>
<keyword evidence="7" id="KW-0269">Exonuclease</keyword>
<feature type="compositionally biased region" description="Basic and acidic residues" evidence="10">
    <location>
        <begin position="117"/>
        <end position="134"/>
    </location>
</feature>
<evidence type="ECO:0000259" key="11">
    <source>
        <dbReference type="SMART" id="SM00479"/>
    </source>
</evidence>
<evidence type="ECO:0000256" key="7">
    <source>
        <dbReference type="ARBA" id="ARBA00022839"/>
    </source>
</evidence>
<evidence type="ECO:0000256" key="2">
    <source>
        <dbReference type="ARBA" id="ARBA00010489"/>
    </source>
</evidence>
<organism evidence="12 13">
    <name type="scientific">Pleodorina starrii</name>
    <dbReference type="NCBI Taxonomy" id="330485"/>
    <lineage>
        <taxon>Eukaryota</taxon>
        <taxon>Viridiplantae</taxon>
        <taxon>Chlorophyta</taxon>
        <taxon>core chlorophytes</taxon>
        <taxon>Chlorophyceae</taxon>
        <taxon>CS clade</taxon>
        <taxon>Chlamydomonadales</taxon>
        <taxon>Volvocaceae</taxon>
        <taxon>Pleodorina</taxon>
    </lineage>
</organism>
<dbReference type="InterPro" id="IPR037431">
    <property type="entry name" value="REX4_DEDDh_dom"/>
</dbReference>
<evidence type="ECO:0000256" key="10">
    <source>
        <dbReference type="SAM" id="MobiDB-lite"/>
    </source>
</evidence>
<dbReference type="OrthoDB" id="16516at2759"/>